<dbReference type="SUPFAM" id="SSF54523">
    <property type="entry name" value="Pili subunits"/>
    <property type="match status" value="1"/>
</dbReference>
<gene>
    <name evidence="1" type="ORF">LNTAR_22824</name>
</gene>
<dbReference type="OrthoDB" id="285651at2"/>
<evidence type="ECO:0000313" key="2">
    <source>
        <dbReference type="Proteomes" id="UP000004947"/>
    </source>
</evidence>
<dbReference type="AlphaFoldDB" id="A6DGF6"/>
<dbReference type="InterPro" id="IPR012902">
    <property type="entry name" value="N_methyl_site"/>
</dbReference>
<organism evidence="1 2">
    <name type="scientific">Lentisphaera araneosa HTCC2155</name>
    <dbReference type="NCBI Taxonomy" id="313628"/>
    <lineage>
        <taxon>Bacteria</taxon>
        <taxon>Pseudomonadati</taxon>
        <taxon>Lentisphaerota</taxon>
        <taxon>Lentisphaeria</taxon>
        <taxon>Lentisphaerales</taxon>
        <taxon>Lentisphaeraceae</taxon>
        <taxon>Lentisphaera</taxon>
    </lineage>
</organism>
<dbReference type="Gene3D" id="3.30.700.10">
    <property type="entry name" value="Glycoprotein, Type 4 Pilin"/>
    <property type="match status" value="1"/>
</dbReference>
<reference evidence="1 2" key="1">
    <citation type="journal article" date="2010" name="J. Bacteriol.">
        <title>Genome sequence of Lentisphaera araneosa HTCC2155T, the type species of the order Lentisphaerales in the phylum Lentisphaerae.</title>
        <authorList>
            <person name="Thrash J.C."/>
            <person name="Cho J.C."/>
            <person name="Vergin K.L."/>
            <person name="Morris R.M."/>
            <person name="Giovannoni S.J."/>
        </authorList>
    </citation>
    <scope>NUCLEOTIDE SEQUENCE [LARGE SCALE GENOMIC DNA]</scope>
    <source>
        <strain evidence="1 2">HTCC2155</strain>
    </source>
</reference>
<dbReference type="NCBIfam" id="TIGR02532">
    <property type="entry name" value="IV_pilin_GFxxxE"/>
    <property type="match status" value="1"/>
</dbReference>
<evidence type="ECO:0000313" key="1">
    <source>
        <dbReference type="EMBL" id="EDM29273.1"/>
    </source>
</evidence>
<dbReference type="eggNOG" id="COG2165">
    <property type="taxonomic scope" value="Bacteria"/>
</dbReference>
<protein>
    <submittedName>
        <fullName evidence="1">Uncharacterized protein</fullName>
    </submittedName>
</protein>
<proteinExistence type="predicted"/>
<keyword evidence="2" id="KW-1185">Reference proteome</keyword>
<comment type="caution">
    <text evidence="1">The sequence shown here is derived from an EMBL/GenBank/DDBJ whole genome shotgun (WGS) entry which is preliminary data.</text>
</comment>
<sequence>MKKHIFTLIELLVVVAIIGILVSLLLPALGKAREKAQIAVCTSNLKQIGIATVQSMDDHDGAFPKSIDMAPQIPTLASWDDILGSYDGRNITDADIATKPHWGGYVIGNLPGGADHGALYRCPLDDRTNGNKIVRTYGPTQAGHNGQGNGIFGQDFHGTWAMLTIKINEINNTSQVAAYTENLHPTSYSNNGSRIAMGGAWGDGGVQARHFEFNGDQHSNLKYNFLMVDGHIEKMNFIQSLIKNDGSLAATNDVYETVWDRAR</sequence>
<name>A6DGF6_9BACT</name>
<dbReference type="InterPro" id="IPR045584">
    <property type="entry name" value="Pilin-like"/>
</dbReference>
<dbReference type="EMBL" id="ABCK01000002">
    <property type="protein sequence ID" value="EDM29273.1"/>
    <property type="molecule type" value="Genomic_DNA"/>
</dbReference>
<accession>A6DGF6</accession>
<dbReference type="STRING" id="313628.LNTAR_22824"/>
<dbReference type="Proteomes" id="UP000004947">
    <property type="component" value="Unassembled WGS sequence"/>
</dbReference>
<dbReference type="RefSeq" id="WP_007276999.1">
    <property type="nucleotide sequence ID" value="NZ_ABCK01000002.1"/>
</dbReference>
<dbReference type="PANTHER" id="PTHR30093">
    <property type="entry name" value="GENERAL SECRETION PATHWAY PROTEIN G"/>
    <property type="match status" value="1"/>
</dbReference>